<proteinExistence type="inferred from homology"/>
<dbReference type="OrthoDB" id="286404at2"/>
<dbReference type="KEGG" id="mvd:AWU67_09790"/>
<dbReference type="Proteomes" id="UP000058305">
    <property type="component" value="Chromosome"/>
</dbReference>
<evidence type="ECO:0000256" key="3">
    <source>
        <dbReference type="RuleBase" id="RU000363"/>
    </source>
</evidence>
<protein>
    <submittedName>
        <fullName evidence="5">Gluconate 5-dehydrogenase</fullName>
    </submittedName>
</protein>
<gene>
    <name evidence="5" type="ORF">AWU67_09790</name>
</gene>
<dbReference type="GO" id="GO:0016616">
    <property type="term" value="F:oxidoreductase activity, acting on the CH-OH group of donors, NAD or NADP as acceptor"/>
    <property type="evidence" value="ECO:0007669"/>
    <property type="project" value="TreeGrafter"/>
</dbReference>
<reference evidence="5 6" key="1">
    <citation type="journal article" date="2016" name="J. Biotechnol.">
        <title>First complete genome sequence of a species in the genus Microterricola, an extremophilic cold active enzyme producing bacterial strain ERGS5:02 isolated from Sikkim Himalaya.</title>
        <authorList>
            <person name="Himanshu"/>
            <person name="Swarnkar M.K."/>
            <person name="Singh D."/>
            <person name="Kumar R."/>
        </authorList>
    </citation>
    <scope>NUCLEOTIDE SEQUENCE [LARGE SCALE GENOMIC DNA]</scope>
    <source>
        <strain evidence="5 6">ERGS5:02</strain>
    </source>
</reference>
<dbReference type="PRINTS" id="PR00081">
    <property type="entry name" value="GDHRDH"/>
</dbReference>
<dbReference type="PANTHER" id="PTHR42760">
    <property type="entry name" value="SHORT-CHAIN DEHYDROGENASES/REDUCTASES FAMILY MEMBER"/>
    <property type="match status" value="1"/>
</dbReference>
<dbReference type="PRINTS" id="PR00080">
    <property type="entry name" value="SDRFAMILY"/>
</dbReference>
<accession>A0A109QYU2</accession>
<name>A0A109QYU2_9MICO</name>
<organism evidence="5 6">
    <name type="scientific">Microterricola viridarii</name>
    <dbReference type="NCBI Taxonomy" id="412690"/>
    <lineage>
        <taxon>Bacteria</taxon>
        <taxon>Bacillati</taxon>
        <taxon>Actinomycetota</taxon>
        <taxon>Actinomycetes</taxon>
        <taxon>Micrococcales</taxon>
        <taxon>Microbacteriaceae</taxon>
        <taxon>Microterricola</taxon>
    </lineage>
</organism>
<keyword evidence="6" id="KW-1185">Reference proteome</keyword>
<dbReference type="FunFam" id="3.40.50.720:FF:000084">
    <property type="entry name" value="Short-chain dehydrogenase reductase"/>
    <property type="match status" value="1"/>
</dbReference>
<evidence type="ECO:0000256" key="2">
    <source>
        <dbReference type="ARBA" id="ARBA00023002"/>
    </source>
</evidence>
<dbReference type="AlphaFoldDB" id="A0A109QYU2"/>
<comment type="similarity">
    <text evidence="1 3">Belongs to the short-chain dehydrogenases/reductases (SDR) family.</text>
</comment>
<dbReference type="RefSeq" id="WP_067228359.1">
    <property type="nucleotide sequence ID" value="NZ_CP014145.1"/>
</dbReference>
<evidence type="ECO:0000259" key="4">
    <source>
        <dbReference type="SMART" id="SM00822"/>
    </source>
</evidence>
<keyword evidence="2" id="KW-0560">Oxidoreductase</keyword>
<evidence type="ECO:0000256" key="1">
    <source>
        <dbReference type="ARBA" id="ARBA00006484"/>
    </source>
</evidence>
<evidence type="ECO:0000313" key="5">
    <source>
        <dbReference type="EMBL" id="AMB59100.1"/>
    </source>
</evidence>
<dbReference type="SMART" id="SM00822">
    <property type="entry name" value="PKS_KR"/>
    <property type="match status" value="1"/>
</dbReference>
<dbReference type="InterPro" id="IPR057326">
    <property type="entry name" value="KR_dom"/>
</dbReference>
<dbReference type="PANTHER" id="PTHR42760:SF5">
    <property type="entry name" value="2-DEHYDRO-3-DEOXY-D-GLUCONATE 5-DEHYDROGENASE"/>
    <property type="match status" value="1"/>
</dbReference>
<evidence type="ECO:0000313" key="6">
    <source>
        <dbReference type="Proteomes" id="UP000058305"/>
    </source>
</evidence>
<dbReference type="Gene3D" id="3.40.50.720">
    <property type="entry name" value="NAD(P)-binding Rossmann-like Domain"/>
    <property type="match status" value="1"/>
</dbReference>
<dbReference type="InterPro" id="IPR036291">
    <property type="entry name" value="NAD(P)-bd_dom_sf"/>
</dbReference>
<dbReference type="InterPro" id="IPR002347">
    <property type="entry name" value="SDR_fam"/>
</dbReference>
<feature type="domain" description="Ketoreductase" evidence="4">
    <location>
        <begin position="11"/>
        <end position="192"/>
    </location>
</feature>
<dbReference type="SUPFAM" id="SSF51735">
    <property type="entry name" value="NAD(P)-binding Rossmann-fold domains"/>
    <property type="match status" value="1"/>
</dbReference>
<dbReference type="EMBL" id="CP014145">
    <property type="protein sequence ID" value="AMB59100.1"/>
    <property type="molecule type" value="Genomic_DNA"/>
</dbReference>
<dbReference type="Pfam" id="PF00106">
    <property type="entry name" value="adh_short"/>
    <property type="match status" value="1"/>
</dbReference>
<reference evidence="6" key="2">
    <citation type="submission" date="2016-01" db="EMBL/GenBank/DDBJ databases">
        <title>First complete genome sequence of a species in the genus Microterricola, an extremophilic cold active enzyme producing strain ERGS5:02 isolated from Sikkim Himalaya.</title>
        <authorList>
            <person name="Kumar R."/>
            <person name="Singh D."/>
            <person name="Swarnkar M.K."/>
        </authorList>
    </citation>
    <scope>NUCLEOTIDE SEQUENCE [LARGE SCALE GENOMIC DNA]</scope>
    <source>
        <strain evidence="6">ERGS5:02</strain>
    </source>
</reference>
<sequence>MTVNMFDLTGKIALVTGSSRGIGSAIAKGLAAAGATVVLNGLDEARLEAARVALAAEVGEDRVRAIAFDVTDADATASAINWIEAEVGPLAILVNNAGVQHRVPMLDLDVADWERVLRTNLTSAFLVGREAARHMIPRGAGKIINVASVQTDLARPTIAPYTASKGGIRNLTRAMTAEWASHGLQINAIAPGYIHTEMTQNLVDDTVFNEWILGRTPAHRWGTVEDLVGPAVWLASAGSNFVNGQVVFIDGGMTVVV</sequence>